<dbReference type="InterPro" id="IPR036928">
    <property type="entry name" value="AS_sf"/>
</dbReference>
<gene>
    <name evidence="3" type="ORF">LX77_02908</name>
</gene>
<keyword evidence="4" id="KW-1185">Reference proteome</keyword>
<keyword evidence="1" id="KW-0812">Transmembrane</keyword>
<evidence type="ECO:0000313" key="3">
    <source>
        <dbReference type="EMBL" id="RAJ20915.1"/>
    </source>
</evidence>
<evidence type="ECO:0000259" key="2">
    <source>
        <dbReference type="Pfam" id="PF01425"/>
    </source>
</evidence>
<reference evidence="3 4" key="1">
    <citation type="submission" date="2018-06" db="EMBL/GenBank/DDBJ databases">
        <title>Genomic Encyclopedia of Archaeal and Bacterial Type Strains, Phase II (KMG-II): from individual species to whole genera.</title>
        <authorList>
            <person name="Goeker M."/>
        </authorList>
    </citation>
    <scope>NUCLEOTIDE SEQUENCE [LARGE SCALE GENOMIC DNA]</scope>
    <source>
        <strain evidence="3 4">DSM 12408</strain>
    </source>
</reference>
<dbReference type="Pfam" id="PF01425">
    <property type="entry name" value="Amidase"/>
    <property type="match status" value="1"/>
</dbReference>
<sequence>MPLLVYAVVGVFHQQHFPHFFLCHCWCFMPLLVFSTNNIFAVVGIFHQQHFPHFFYFQNFHHKSSTKKSSFFKDLVTVAWFFIIFIENIPMKLFLLFFTFLFIFSCKNSDTTEVGKKPSTDISAISTKNFTEFKVLDSKYINKDELWQNFNTDLENFTEELYASLKPLVLEQDIPTLQQHIQDGNLSYENLTKFYLYRIRKFDRENELSLNSVIALNPNIISEAKQKDIDFKNKMLKHPIFGMPILLKDNINTVEMPTTAGAVAFQNNRTKDAFIVERLKEQGALILGKANLSEWAYFFCGDCPSGYSAIGGQTLNPYGRKIMDTGGSSSGSGVAVAANFCVAAVGSETSGSILSPSSQNSVVGLKPTIGLLSRSGIVPISSTLDTPGPITRNVTDTAIVLDAMTGYDANDSKSINTISENGNANDVDFKGFNLKGKRFGAFKGLMEDSLYVRAIANLKSKGAVIVEIEEEKVELPDFLRLLNLDMKTDLPVYISTSGDSSLNIKSVEDVMAFNLKDSLKTMPYGQKLFAGVVADAATDDEFETLKNTLKTNGRLFFDTPMKVNNLDGFLSINNYHAGFAAVAEYPAITVPMGYAENGAPKGLTLIGKPFSEKQLLGWAYQYEQESKRRLSPENYN</sequence>
<organism evidence="3 4">
    <name type="scientific">Gelidibacter algens</name>
    <dbReference type="NCBI Taxonomy" id="49280"/>
    <lineage>
        <taxon>Bacteria</taxon>
        <taxon>Pseudomonadati</taxon>
        <taxon>Bacteroidota</taxon>
        <taxon>Flavobacteriia</taxon>
        <taxon>Flavobacteriales</taxon>
        <taxon>Flavobacteriaceae</taxon>
        <taxon>Gelidibacter</taxon>
    </lineage>
</organism>
<comment type="caution">
    <text evidence="3">The sequence shown here is derived from an EMBL/GenBank/DDBJ whole genome shotgun (WGS) entry which is preliminary data.</text>
</comment>
<evidence type="ECO:0000313" key="4">
    <source>
        <dbReference type="Proteomes" id="UP000248987"/>
    </source>
</evidence>
<feature type="transmembrane region" description="Helical" evidence="1">
    <location>
        <begin position="78"/>
        <end position="104"/>
    </location>
</feature>
<dbReference type="EMBL" id="QLLQ01000013">
    <property type="protein sequence ID" value="RAJ20915.1"/>
    <property type="molecule type" value="Genomic_DNA"/>
</dbReference>
<dbReference type="SUPFAM" id="SSF75304">
    <property type="entry name" value="Amidase signature (AS) enzymes"/>
    <property type="match status" value="1"/>
</dbReference>
<dbReference type="Proteomes" id="UP000248987">
    <property type="component" value="Unassembled WGS sequence"/>
</dbReference>
<proteinExistence type="predicted"/>
<evidence type="ECO:0000256" key="1">
    <source>
        <dbReference type="SAM" id="Phobius"/>
    </source>
</evidence>
<keyword evidence="1" id="KW-0472">Membrane</keyword>
<accession>A0A327RWT2</accession>
<dbReference type="PANTHER" id="PTHR42678:SF34">
    <property type="entry name" value="OS04G0183300 PROTEIN"/>
    <property type="match status" value="1"/>
</dbReference>
<dbReference type="PANTHER" id="PTHR42678">
    <property type="entry name" value="AMIDASE"/>
    <property type="match status" value="1"/>
</dbReference>
<dbReference type="InterPro" id="IPR023631">
    <property type="entry name" value="Amidase_dom"/>
</dbReference>
<name>A0A327RWT2_9FLAO</name>
<protein>
    <submittedName>
        <fullName evidence="3">Amidase</fullName>
    </submittedName>
</protein>
<keyword evidence="1" id="KW-1133">Transmembrane helix</keyword>
<dbReference type="Gene3D" id="3.90.1300.10">
    <property type="entry name" value="Amidase signature (AS) domain"/>
    <property type="match status" value="1"/>
</dbReference>
<dbReference type="AlphaFoldDB" id="A0A327RWT2"/>
<feature type="domain" description="Amidase" evidence="2">
    <location>
        <begin position="194"/>
        <end position="473"/>
    </location>
</feature>